<evidence type="ECO:0000313" key="2">
    <source>
        <dbReference type="EMBL" id="TNN42722.1"/>
    </source>
</evidence>
<proteinExistence type="predicted"/>
<comment type="caution">
    <text evidence="2">The sequence shown here is derived from an EMBL/GenBank/DDBJ whole genome shotgun (WGS) entry which is preliminary data.</text>
</comment>
<sequence length="99" mass="10908">MAYTANGVTDDDNNHNNNNNNKTLEVSLGNVREFRRLLPSSFLRESAHIIVSTTVWVGFVKPLFPLGLRGCVSSLPFTLYSFGRELTPDFAGAAACFIL</sequence>
<dbReference type="EMBL" id="SRLO01001017">
    <property type="protein sequence ID" value="TNN42722.1"/>
    <property type="molecule type" value="Genomic_DNA"/>
</dbReference>
<reference evidence="2 3" key="1">
    <citation type="submission" date="2019-03" db="EMBL/GenBank/DDBJ databases">
        <title>First draft genome of Liparis tanakae, snailfish: a comprehensive survey of snailfish specific genes.</title>
        <authorList>
            <person name="Kim W."/>
            <person name="Song I."/>
            <person name="Jeong J.-H."/>
            <person name="Kim D."/>
            <person name="Kim S."/>
            <person name="Ryu S."/>
            <person name="Song J.Y."/>
            <person name="Lee S.K."/>
        </authorList>
    </citation>
    <scope>NUCLEOTIDE SEQUENCE [LARGE SCALE GENOMIC DNA]</scope>
    <source>
        <tissue evidence="2">Muscle</tissue>
    </source>
</reference>
<dbReference type="Proteomes" id="UP000314294">
    <property type="component" value="Unassembled WGS sequence"/>
</dbReference>
<evidence type="ECO:0000256" key="1">
    <source>
        <dbReference type="SAM" id="MobiDB-lite"/>
    </source>
</evidence>
<gene>
    <name evidence="2" type="ORF">EYF80_047082</name>
</gene>
<accession>A0A4Z2FQU5</accession>
<dbReference type="AlphaFoldDB" id="A0A4Z2FQU5"/>
<organism evidence="2 3">
    <name type="scientific">Liparis tanakae</name>
    <name type="common">Tanaka's snailfish</name>
    <dbReference type="NCBI Taxonomy" id="230148"/>
    <lineage>
        <taxon>Eukaryota</taxon>
        <taxon>Metazoa</taxon>
        <taxon>Chordata</taxon>
        <taxon>Craniata</taxon>
        <taxon>Vertebrata</taxon>
        <taxon>Euteleostomi</taxon>
        <taxon>Actinopterygii</taxon>
        <taxon>Neopterygii</taxon>
        <taxon>Teleostei</taxon>
        <taxon>Neoteleostei</taxon>
        <taxon>Acanthomorphata</taxon>
        <taxon>Eupercaria</taxon>
        <taxon>Perciformes</taxon>
        <taxon>Cottioidei</taxon>
        <taxon>Cottales</taxon>
        <taxon>Liparidae</taxon>
        <taxon>Liparis</taxon>
    </lineage>
</organism>
<feature type="region of interest" description="Disordered" evidence="1">
    <location>
        <begin position="1"/>
        <end position="23"/>
    </location>
</feature>
<protein>
    <submittedName>
        <fullName evidence="2">Uncharacterized protein</fullName>
    </submittedName>
</protein>
<keyword evidence="3" id="KW-1185">Reference proteome</keyword>
<evidence type="ECO:0000313" key="3">
    <source>
        <dbReference type="Proteomes" id="UP000314294"/>
    </source>
</evidence>
<name>A0A4Z2FQU5_9TELE</name>